<gene>
    <name evidence="4" type="ORF">JN12_03605</name>
</gene>
<accession>A0A562V805</accession>
<evidence type="ECO:0000256" key="1">
    <source>
        <dbReference type="ARBA" id="ARBA00008876"/>
    </source>
</evidence>
<dbReference type="Pfam" id="PF05683">
    <property type="entry name" value="Fumerase_C"/>
    <property type="match status" value="1"/>
</dbReference>
<reference evidence="4 5" key="1">
    <citation type="submission" date="2019-07" db="EMBL/GenBank/DDBJ databases">
        <title>Genomic Encyclopedia of Archaeal and Bacterial Type Strains, Phase II (KMG-II): from individual species to whole genera.</title>
        <authorList>
            <person name="Goeker M."/>
        </authorList>
    </citation>
    <scope>NUCLEOTIDE SEQUENCE [LARGE SCALE GENOMIC DNA]</scope>
    <source>
        <strain evidence="4 5">ATCC BAA-1139</strain>
    </source>
</reference>
<comment type="caution">
    <text evidence="4">The sequence shown here is derived from an EMBL/GenBank/DDBJ whole genome shotgun (WGS) entry which is preliminary data.</text>
</comment>
<proteinExistence type="inferred from homology"/>
<keyword evidence="2" id="KW-0456">Lyase</keyword>
<dbReference type="GO" id="GO:0016836">
    <property type="term" value="F:hydro-lyase activity"/>
    <property type="evidence" value="ECO:0007669"/>
    <property type="project" value="InterPro"/>
</dbReference>
<dbReference type="EMBL" id="VLLN01000032">
    <property type="protein sequence ID" value="TWJ14034.1"/>
    <property type="molecule type" value="Genomic_DNA"/>
</dbReference>
<dbReference type="SUPFAM" id="SSF117457">
    <property type="entry name" value="FumA C-terminal domain-like"/>
    <property type="match status" value="1"/>
</dbReference>
<sequence>MSEKTLQSRVIQLETPISDDVIRSLSVGDFIEISGTVFCGRDAVLPKLEKLVEAEDHEAICFLLSGSVIFHTAVSPAGIGPTTSNKVEIEGSIPALSKAGVKIHLGKGALHPETMAALAEHNSVFAITPPTTALFSEKIISKKVVMFPEEGMEALYEVRVKGLPAIIAIAHGKSIFS</sequence>
<evidence type="ECO:0000313" key="5">
    <source>
        <dbReference type="Proteomes" id="UP000319449"/>
    </source>
</evidence>
<dbReference type="Proteomes" id="UP000319449">
    <property type="component" value="Unassembled WGS sequence"/>
</dbReference>
<dbReference type="InterPro" id="IPR036660">
    <property type="entry name" value="Fe-S_hydroAse_TtdB_cat_sf"/>
</dbReference>
<feature type="domain" description="Fe-S hydro-lyase tartrate dehydratase beta-type catalytic" evidence="3">
    <location>
        <begin position="7"/>
        <end position="176"/>
    </location>
</feature>
<dbReference type="Gene3D" id="3.20.130.10">
    <property type="entry name" value="Fe-S hydro-lyase, tartrate dehydratase beta-type, catalytic domain"/>
    <property type="match status" value="1"/>
</dbReference>
<organism evidence="4 5">
    <name type="scientific">Geobacter argillaceus</name>
    <dbReference type="NCBI Taxonomy" id="345631"/>
    <lineage>
        <taxon>Bacteria</taxon>
        <taxon>Pseudomonadati</taxon>
        <taxon>Thermodesulfobacteriota</taxon>
        <taxon>Desulfuromonadia</taxon>
        <taxon>Geobacterales</taxon>
        <taxon>Geobacteraceae</taxon>
        <taxon>Geobacter</taxon>
    </lineage>
</organism>
<name>A0A562V805_9BACT</name>
<dbReference type="RefSeq" id="WP_145025361.1">
    <property type="nucleotide sequence ID" value="NZ_VLLN01000032.1"/>
</dbReference>
<dbReference type="AlphaFoldDB" id="A0A562V805"/>
<evidence type="ECO:0000313" key="4">
    <source>
        <dbReference type="EMBL" id="TWJ14034.1"/>
    </source>
</evidence>
<comment type="similarity">
    <text evidence="1">Belongs to the class-I fumarase family.</text>
</comment>
<dbReference type="PANTHER" id="PTHR43351">
    <property type="entry name" value="L(+)-TARTRATE DEHYDRATASE SUBUNIT BETA"/>
    <property type="match status" value="1"/>
</dbReference>
<evidence type="ECO:0000259" key="3">
    <source>
        <dbReference type="Pfam" id="PF05683"/>
    </source>
</evidence>
<keyword evidence="5" id="KW-1185">Reference proteome</keyword>
<dbReference type="OrthoDB" id="9798978at2"/>
<dbReference type="PANTHER" id="PTHR43351:SF2">
    <property type="entry name" value="L(+)-TARTRATE DEHYDRATASE SUBUNIT BETA-RELATED"/>
    <property type="match status" value="1"/>
</dbReference>
<dbReference type="InterPro" id="IPR004647">
    <property type="entry name" value="Fe-S_hydro-lyase_TtdB-typ_cat"/>
</dbReference>
<evidence type="ECO:0000256" key="2">
    <source>
        <dbReference type="ARBA" id="ARBA00023239"/>
    </source>
</evidence>
<protein>
    <submittedName>
        <fullName evidence="4">Fumarate hydratase subunit beta</fullName>
    </submittedName>
</protein>